<dbReference type="RefSeq" id="WP_184184904.1">
    <property type="nucleotide sequence ID" value="NZ_BMNF01000004.1"/>
</dbReference>
<reference evidence="1 2" key="1">
    <citation type="submission" date="2020-08" db="EMBL/GenBank/DDBJ databases">
        <title>Sequencing the genomes of 1000 actinobacteria strains.</title>
        <authorList>
            <person name="Klenk H.-P."/>
        </authorList>
    </citation>
    <scope>NUCLEOTIDE SEQUENCE [LARGE SCALE GENOMIC DNA]</scope>
    <source>
        <strain evidence="1 2">DSM 103125</strain>
    </source>
</reference>
<evidence type="ECO:0000313" key="1">
    <source>
        <dbReference type="EMBL" id="MBB5480631.1"/>
    </source>
</evidence>
<evidence type="ECO:0000313" key="2">
    <source>
        <dbReference type="Proteomes" id="UP000586947"/>
    </source>
</evidence>
<dbReference type="AlphaFoldDB" id="A0A840WCA8"/>
<protein>
    <submittedName>
        <fullName evidence="1">Uncharacterized protein</fullName>
    </submittedName>
</protein>
<sequence>MRPEWEERPQSLVRLSIEDGAQIAQLILSAPASLVRCADGLPAVAPAGHVGERSRLRIRRGSRAYFREIDREREWTPEPIEAWLTAANLKDPPIAGRPREPTERDFRRLLPYSWVPG</sequence>
<dbReference type="Proteomes" id="UP000586947">
    <property type="component" value="Unassembled WGS sequence"/>
</dbReference>
<comment type="caution">
    <text evidence="1">The sequence shown here is derived from an EMBL/GenBank/DDBJ whole genome shotgun (WGS) entry which is preliminary data.</text>
</comment>
<accession>A0A840WCA8</accession>
<organism evidence="1 2">
    <name type="scientific">Micromonospora parathelypteridis</name>
    <dbReference type="NCBI Taxonomy" id="1839617"/>
    <lineage>
        <taxon>Bacteria</taxon>
        <taxon>Bacillati</taxon>
        <taxon>Actinomycetota</taxon>
        <taxon>Actinomycetes</taxon>
        <taxon>Micromonosporales</taxon>
        <taxon>Micromonosporaceae</taxon>
        <taxon>Micromonospora</taxon>
    </lineage>
</organism>
<gene>
    <name evidence="1" type="ORF">HNR20_005136</name>
</gene>
<keyword evidence="2" id="KW-1185">Reference proteome</keyword>
<name>A0A840WCA8_9ACTN</name>
<proteinExistence type="predicted"/>
<dbReference type="EMBL" id="JACHDP010000001">
    <property type="protein sequence ID" value="MBB5480631.1"/>
    <property type="molecule type" value="Genomic_DNA"/>
</dbReference>